<evidence type="ECO:0000313" key="3">
    <source>
        <dbReference type="Proteomes" id="UP000001075"/>
    </source>
</evidence>
<evidence type="ECO:0000313" key="2">
    <source>
        <dbReference type="EMBL" id="EGW14743.1"/>
    </source>
</evidence>
<organism evidence="2 3">
    <name type="scientific">Cricetulus griseus</name>
    <name type="common">Chinese hamster</name>
    <name type="synonym">Cricetulus barabensis griseus</name>
    <dbReference type="NCBI Taxonomy" id="10029"/>
    <lineage>
        <taxon>Eukaryota</taxon>
        <taxon>Metazoa</taxon>
        <taxon>Chordata</taxon>
        <taxon>Craniata</taxon>
        <taxon>Vertebrata</taxon>
        <taxon>Euteleostomi</taxon>
        <taxon>Mammalia</taxon>
        <taxon>Eutheria</taxon>
        <taxon>Euarchontoglires</taxon>
        <taxon>Glires</taxon>
        <taxon>Rodentia</taxon>
        <taxon>Myomorpha</taxon>
        <taxon>Muroidea</taxon>
        <taxon>Cricetidae</taxon>
        <taxon>Cricetinae</taxon>
        <taxon>Cricetulus</taxon>
    </lineage>
</organism>
<feature type="region of interest" description="Disordered" evidence="1">
    <location>
        <begin position="1"/>
        <end position="22"/>
    </location>
</feature>
<dbReference type="EMBL" id="JH003119">
    <property type="protein sequence ID" value="EGW14743.1"/>
    <property type="molecule type" value="Genomic_DNA"/>
</dbReference>
<sequence length="78" mass="8412">MRTSRKREAPAPRSDSPGPEACLSALSGVVYSRESEPQPPLPQGKKQWAFDCTETSATLHQNQNPALLASGLCFQMPG</sequence>
<proteinExistence type="predicted"/>
<dbReference type="AlphaFoldDB" id="G3IIV8"/>
<dbReference type="Proteomes" id="UP000001075">
    <property type="component" value="Unassembled WGS sequence"/>
</dbReference>
<gene>
    <name evidence="2" type="ORF">I79_023786</name>
</gene>
<reference evidence="3" key="1">
    <citation type="journal article" date="2011" name="Nat. Biotechnol.">
        <title>The genomic sequence of the Chinese hamster ovary (CHO)-K1 cell line.</title>
        <authorList>
            <person name="Xu X."/>
            <person name="Nagarajan H."/>
            <person name="Lewis N.E."/>
            <person name="Pan S."/>
            <person name="Cai Z."/>
            <person name="Liu X."/>
            <person name="Chen W."/>
            <person name="Xie M."/>
            <person name="Wang W."/>
            <person name="Hammond S."/>
            <person name="Andersen M.R."/>
            <person name="Neff N."/>
            <person name="Passarelli B."/>
            <person name="Koh W."/>
            <person name="Fan H.C."/>
            <person name="Wang J."/>
            <person name="Gui Y."/>
            <person name="Lee K.H."/>
            <person name="Betenbaugh M.J."/>
            <person name="Quake S.R."/>
            <person name="Famili I."/>
            <person name="Palsson B.O."/>
            <person name="Wang J."/>
        </authorList>
    </citation>
    <scope>NUCLEOTIDE SEQUENCE [LARGE SCALE GENOMIC DNA]</scope>
    <source>
        <strain evidence="3">CHO K1 cell line</strain>
    </source>
</reference>
<protein>
    <submittedName>
        <fullName evidence="2">Uncharacterized protein</fullName>
    </submittedName>
</protein>
<evidence type="ECO:0000256" key="1">
    <source>
        <dbReference type="SAM" id="MobiDB-lite"/>
    </source>
</evidence>
<feature type="compositionally biased region" description="Basic and acidic residues" evidence="1">
    <location>
        <begin position="1"/>
        <end position="10"/>
    </location>
</feature>
<dbReference type="InParanoid" id="G3IIV8"/>
<accession>G3IIV8</accession>
<name>G3IIV8_CRIGR</name>